<dbReference type="EMBL" id="LAZR01057289">
    <property type="protein sequence ID" value="KKK72369.1"/>
    <property type="molecule type" value="Genomic_DNA"/>
</dbReference>
<name>A0A0F9A186_9ZZZZ</name>
<evidence type="ECO:0000313" key="1">
    <source>
        <dbReference type="EMBL" id="KKK72369.1"/>
    </source>
</evidence>
<dbReference type="AlphaFoldDB" id="A0A0F9A186"/>
<feature type="non-terminal residue" evidence="1">
    <location>
        <position position="56"/>
    </location>
</feature>
<comment type="caution">
    <text evidence="1">The sequence shown here is derived from an EMBL/GenBank/DDBJ whole genome shotgun (WGS) entry which is preliminary data.</text>
</comment>
<accession>A0A0F9A186</accession>
<proteinExistence type="predicted"/>
<protein>
    <submittedName>
        <fullName evidence="1">Uncharacterized protein</fullName>
    </submittedName>
</protein>
<sequence length="56" mass="5827">MFDIAKSIALDGPGVGGSTGDTFRLGAVLVSGPVGIVSRYNSYKTHPVLAKFTPYP</sequence>
<gene>
    <name evidence="1" type="ORF">LCGC14_2904570</name>
</gene>
<organism evidence="1">
    <name type="scientific">marine sediment metagenome</name>
    <dbReference type="NCBI Taxonomy" id="412755"/>
    <lineage>
        <taxon>unclassified sequences</taxon>
        <taxon>metagenomes</taxon>
        <taxon>ecological metagenomes</taxon>
    </lineage>
</organism>
<reference evidence="1" key="1">
    <citation type="journal article" date="2015" name="Nature">
        <title>Complex archaea that bridge the gap between prokaryotes and eukaryotes.</title>
        <authorList>
            <person name="Spang A."/>
            <person name="Saw J.H."/>
            <person name="Jorgensen S.L."/>
            <person name="Zaremba-Niedzwiedzka K."/>
            <person name="Martijn J."/>
            <person name="Lind A.E."/>
            <person name="van Eijk R."/>
            <person name="Schleper C."/>
            <person name="Guy L."/>
            <person name="Ettema T.J."/>
        </authorList>
    </citation>
    <scope>NUCLEOTIDE SEQUENCE</scope>
</reference>